<dbReference type="InterPro" id="IPR010982">
    <property type="entry name" value="Lambda_DNA-bd_dom_sf"/>
</dbReference>
<dbReference type="Pfam" id="PF13560">
    <property type="entry name" value="HTH_31"/>
    <property type="match status" value="1"/>
</dbReference>
<evidence type="ECO:0000313" key="3">
    <source>
        <dbReference type="Proteomes" id="UP000243650"/>
    </source>
</evidence>
<accession>A0A2P6MIV2</accession>
<name>A0A2P6MIV2_ALKUR</name>
<dbReference type="Proteomes" id="UP000243650">
    <property type="component" value="Unassembled WGS sequence"/>
</dbReference>
<sequence>MTISEQLERAREVRGWTVTEASERTGVSIGDIVLIETGVPGVPIELLQQLSDGLQMTFYIGDTAI</sequence>
<dbReference type="CDD" id="cd00093">
    <property type="entry name" value="HTH_XRE"/>
    <property type="match status" value="1"/>
</dbReference>
<evidence type="ECO:0000313" key="2">
    <source>
        <dbReference type="EMBL" id="PRO66215.1"/>
    </source>
</evidence>
<dbReference type="RefSeq" id="WP_105958405.1">
    <property type="nucleotide sequence ID" value="NZ_PVNS01000004.1"/>
</dbReference>
<reference evidence="2 3" key="1">
    <citation type="submission" date="2018-03" db="EMBL/GenBank/DDBJ databases">
        <title>Bacillus urumqiensis sp. nov., a moderately haloalkaliphilic bacterium isolated from a salt lake.</title>
        <authorList>
            <person name="Zhao B."/>
            <person name="Liao Z."/>
        </authorList>
    </citation>
    <scope>NUCLEOTIDE SEQUENCE [LARGE SCALE GENOMIC DNA]</scope>
    <source>
        <strain evidence="2 3">BZ-SZ-XJ18</strain>
    </source>
</reference>
<dbReference type="OrthoDB" id="9812495at2"/>
<organism evidence="2 3">
    <name type="scientific">Alkalicoccus urumqiensis</name>
    <name type="common">Bacillus urumqiensis</name>
    <dbReference type="NCBI Taxonomy" id="1548213"/>
    <lineage>
        <taxon>Bacteria</taxon>
        <taxon>Bacillati</taxon>
        <taxon>Bacillota</taxon>
        <taxon>Bacilli</taxon>
        <taxon>Bacillales</taxon>
        <taxon>Bacillaceae</taxon>
        <taxon>Alkalicoccus</taxon>
    </lineage>
</organism>
<evidence type="ECO:0000259" key="1">
    <source>
        <dbReference type="PROSITE" id="PS50943"/>
    </source>
</evidence>
<comment type="caution">
    <text evidence="2">The sequence shown here is derived from an EMBL/GenBank/DDBJ whole genome shotgun (WGS) entry which is preliminary data.</text>
</comment>
<dbReference type="SUPFAM" id="SSF47413">
    <property type="entry name" value="lambda repressor-like DNA-binding domains"/>
    <property type="match status" value="1"/>
</dbReference>
<proteinExistence type="predicted"/>
<keyword evidence="3" id="KW-1185">Reference proteome</keyword>
<dbReference type="InterPro" id="IPR001387">
    <property type="entry name" value="Cro/C1-type_HTH"/>
</dbReference>
<gene>
    <name evidence="2" type="ORF">C6I21_05275</name>
</gene>
<dbReference type="AlphaFoldDB" id="A0A2P6MIV2"/>
<dbReference type="GO" id="GO:0003677">
    <property type="term" value="F:DNA binding"/>
    <property type="evidence" value="ECO:0007669"/>
    <property type="project" value="InterPro"/>
</dbReference>
<feature type="domain" description="HTH cro/C1-type" evidence="1">
    <location>
        <begin position="7"/>
        <end position="60"/>
    </location>
</feature>
<protein>
    <recommendedName>
        <fullName evidence="1">HTH cro/C1-type domain-containing protein</fullName>
    </recommendedName>
</protein>
<dbReference type="PROSITE" id="PS50943">
    <property type="entry name" value="HTH_CROC1"/>
    <property type="match status" value="1"/>
</dbReference>
<dbReference type="Gene3D" id="1.10.260.40">
    <property type="entry name" value="lambda repressor-like DNA-binding domains"/>
    <property type="match status" value="1"/>
</dbReference>
<dbReference type="EMBL" id="PVNS01000004">
    <property type="protein sequence ID" value="PRO66215.1"/>
    <property type="molecule type" value="Genomic_DNA"/>
</dbReference>